<dbReference type="PRINTS" id="PR00344">
    <property type="entry name" value="BCTRLSENSOR"/>
</dbReference>
<dbReference type="CDD" id="cd00082">
    <property type="entry name" value="HisKA"/>
    <property type="match status" value="1"/>
</dbReference>
<feature type="transmembrane region" description="Helical" evidence="7">
    <location>
        <begin position="101"/>
        <end position="119"/>
    </location>
</feature>
<keyword evidence="6" id="KW-0902">Two-component regulatory system</keyword>
<feature type="transmembrane region" description="Helical" evidence="7">
    <location>
        <begin position="39"/>
        <end position="57"/>
    </location>
</feature>
<dbReference type="Pfam" id="PF02518">
    <property type="entry name" value="HATPase_c"/>
    <property type="match status" value="1"/>
</dbReference>
<dbReference type="PROSITE" id="PS50109">
    <property type="entry name" value="HIS_KIN"/>
    <property type="match status" value="1"/>
</dbReference>
<dbReference type="Proteomes" id="UP001268683">
    <property type="component" value="Chromosome"/>
</dbReference>
<dbReference type="InterPro" id="IPR004358">
    <property type="entry name" value="Sig_transdc_His_kin-like_C"/>
</dbReference>
<evidence type="ECO:0000259" key="8">
    <source>
        <dbReference type="PROSITE" id="PS50109"/>
    </source>
</evidence>
<evidence type="ECO:0000256" key="7">
    <source>
        <dbReference type="SAM" id="Phobius"/>
    </source>
</evidence>
<dbReference type="InterPro" id="IPR036890">
    <property type="entry name" value="HATPase_C_sf"/>
</dbReference>
<evidence type="ECO:0000256" key="3">
    <source>
        <dbReference type="ARBA" id="ARBA00022553"/>
    </source>
</evidence>
<keyword evidence="7" id="KW-1133">Transmembrane helix</keyword>
<dbReference type="FunFam" id="1.10.287.130:FF:000001">
    <property type="entry name" value="Two-component sensor histidine kinase"/>
    <property type="match status" value="1"/>
</dbReference>
<accession>A0AA52EDN5</accession>
<keyword evidence="4" id="KW-0808">Transferase</keyword>
<dbReference type="Pfam" id="PF00512">
    <property type="entry name" value="HisKA"/>
    <property type="match status" value="1"/>
</dbReference>
<gene>
    <name evidence="9" type="ORF">QGN29_09325</name>
</gene>
<evidence type="ECO:0000256" key="2">
    <source>
        <dbReference type="ARBA" id="ARBA00012438"/>
    </source>
</evidence>
<organism evidence="9 10">
    <name type="scientific">Temperatibacter marinus</name>
    <dbReference type="NCBI Taxonomy" id="1456591"/>
    <lineage>
        <taxon>Bacteria</taxon>
        <taxon>Pseudomonadati</taxon>
        <taxon>Pseudomonadota</taxon>
        <taxon>Alphaproteobacteria</taxon>
        <taxon>Kordiimonadales</taxon>
        <taxon>Temperatibacteraceae</taxon>
        <taxon>Temperatibacter</taxon>
    </lineage>
</organism>
<dbReference type="Gene3D" id="3.30.565.10">
    <property type="entry name" value="Histidine kinase-like ATPase, C-terminal domain"/>
    <property type="match status" value="1"/>
</dbReference>
<dbReference type="SMART" id="SM00387">
    <property type="entry name" value="HATPase_c"/>
    <property type="match status" value="1"/>
</dbReference>
<dbReference type="SUPFAM" id="SSF55874">
    <property type="entry name" value="ATPase domain of HSP90 chaperone/DNA topoisomerase II/histidine kinase"/>
    <property type="match status" value="1"/>
</dbReference>
<proteinExistence type="predicted"/>
<dbReference type="InterPro" id="IPR005467">
    <property type="entry name" value="His_kinase_dom"/>
</dbReference>
<dbReference type="PANTHER" id="PTHR43047:SF63">
    <property type="entry name" value="HISTIDINE KINASE"/>
    <property type="match status" value="1"/>
</dbReference>
<protein>
    <recommendedName>
        <fullName evidence="2">histidine kinase</fullName>
        <ecNumber evidence="2">2.7.13.3</ecNumber>
    </recommendedName>
</protein>
<feature type="transmembrane region" description="Helical" evidence="7">
    <location>
        <begin position="77"/>
        <end position="94"/>
    </location>
</feature>
<evidence type="ECO:0000256" key="4">
    <source>
        <dbReference type="ARBA" id="ARBA00022679"/>
    </source>
</evidence>
<feature type="transmembrane region" description="Helical" evidence="7">
    <location>
        <begin position="150"/>
        <end position="169"/>
    </location>
</feature>
<name>A0AA52EDN5_9PROT</name>
<keyword evidence="7" id="KW-0472">Membrane</keyword>
<dbReference type="InterPro" id="IPR003661">
    <property type="entry name" value="HisK_dim/P_dom"/>
</dbReference>
<keyword evidence="5 9" id="KW-0418">Kinase</keyword>
<dbReference type="InterPro" id="IPR036097">
    <property type="entry name" value="HisK_dim/P_sf"/>
</dbReference>
<dbReference type="SUPFAM" id="SSF47384">
    <property type="entry name" value="Homodimeric domain of signal transducing histidine kinase"/>
    <property type="match status" value="1"/>
</dbReference>
<dbReference type="InterPro" id="IPR003594">
    <property type="entry name" value="HATPase_dom"/>
</dbReference>
<keyword evidence="3" id="KW-0597">Phosphoprotein</keyword>
<comment type="catalytic activity">
    <reaction evidence="1">
        <text>ATP + protein L-histidine = ADP + protein N-phospho-L-histidine.</text>
        <dbReference type="EC" id="2.7.13.3"/>
    </reaction>
</comment>
<reference evidence="9" key="1">
    <citation type="submission" date="2023-04" db="EMBL/GenBank/DDBJ databases">
        <title>Complete genome sequence of Temperatibacter marinus.</title>
        <authorList>
            <person name="Rong J.-C."/>
            <person name="Yi M.-L."/>
            <person name="Zhao Q."/>
        </authorList>
    </citation>
    <scope>NUCLEOTIDE SEQUENCE</scope>
    <source>
        <strain evidence="9">NBRC 110045</strain>
    </source>
</reference>
<keyword evidence="7" id="KW-0812">Transmembrane</keyword>
<dbReference type="Gene3D" id="1.10.287.130">
    <property type="match status" value="1"/>
</dbReference>
<dbReference type="EC" id="2.7.13.3" evidence="2"/>
<dbReference type="AlphaFoldDB" id="A0AA52EDN5"/>
<evidence type="ECO:0000313" key="10">
    <source>
        <dbReference type="Proteomes" id="UP001268683"/>
    </source>
</evidence>
<feature type="transmembrane region" description="Helical" evidence="7">
    <location>
        <begin position="175"/>
        <end position="192"/>
    </location>
</feature>
<keyword evidence="10" id="KW-1185">Reference proteome</keyword>
<evidence type="ECO:0000256" key="1">
    <source>
        <dbReference type="ARBA" id="ARBA00000085"/>
    </source>
</evidence>
<evidence type="ECO:0000256" key="5">
    <source>
        <dbReference type="ARBA" id="ARBA00022777"/>
    </source>
</evidence>
<dbReference type="RefSeq" id="WP_310797582.1">
    <property type="nucleotide sequence ID" value="NZ_CP123872.1"/>
</dbReference>
<dbReference type="GO" id="GO:0000155">
    <property type="term" value="F:phosphorelay sensor kinase activity"/>
    <property type="evidence" value="ECO:0007669"/>
    <property type="project" value="InterPro"/>
</dbReference>
<feature type="domain" description="Histidine kinase" evidence="8">
    <location>
        <begin position="242"/>
        <end position="460"/>
    </location>
</feature>
<sequence>MFKELINRYKTLYDQNSLTVLGPHYSDHSKRINIIRSEIFAYVIGIFLLGMTLLGVIENPKSTFMDLFEKSSYTSTFTLHCLVCFATALSLSFLKNDQLKFYIAMSFVGANLILNSYITFLDIKYGSGVLAFAIGHLTIAAMISIRIPILLSLFTISSTTLVICLYYFLELQGSMVAVEIVSTIIVASMLAITMEYQRRGQFAAQQAINEQLEQTKSYQSKLEYSNTLLLEANSAKSRFIAHMSHELRTPLNAILGYSEFMLDQTGNKVSSEKQQEYLGIIHSSGKHLLDVINDILDLSKVEAGQMKLETNSVNLNALLCHCKNLVTGSADTLQRQVDIIQEDEKIIIETDKRLLSQILINLLTNALKFSPTNSPVSIQVTRTKKQVTLTVADEGIGMTDEQISSAMKAFTQVENVYTRTVEGTGLGLPIVAAYAKLLDMKFIIESSPNKGTKACLKVAL</sequence>
<dbReference type="EMBL" id="CP123872">
    <property type="protein sequence ID" value="WND01753.1"/>
    <property type="molecule type" value="Genomic_DNA"/>
</dbReference>
<dbReference type="PANTHER" id="PTHR43047">
    <property type="entry name" value="TWO-COMPONENT HISTIDINE PROTEIN KINASE"/>
    <property type="match status" value="1"/>
</dbReference>
<dbReference type="KEGG" id="tmk:QGN29_09325"/>
<dbReference type="GO" id="GO:0009927">
    <property type="term" value="F:histidine phosphotransfer kinase activity"/>
    <property type="evidence" value="ECO:0007669"/>
    <property type="project" value="TreeGrafter"/>
</dbReference>
<evidence type="ECO:0000313" key="9">
    <source>
        <dbReference type="EMBL" id="WND01753.1"/>
    </source>
</evidence>
<dbReference type="SMART" id="SM00388">
    <property type="entry name" value="HisKA"/>
    <property type="match status" value="1"/>
</dbReference>
<evidence type="ECO:0000256" key="6">
    <source>
        <dbReference type="ARBA" id="ARBA00023012"/>
    </source>
</evidence>
<dbReference type="GO" id="GO:0005886">
    <property type="term" value="C:plasma membrane"/>
    <property type="evidence" value="ECO:0007669"/>
    <property type="project" value="TreeGrafter"/>
</dbReference>